<evidence type="ECO:0000256" key="3">
    <source>
        <dbReference type="ARBA" id="ARBA00023136"/>
    </source>
</evidence>
<dbReference type="CDD" id="cd06225">
    <property type="entry name" value="HAMP"/>
    <property type="match status" value="1"/>
</dbReference>
<evidence type="ECO:0000256" key="6">
    <source>
        <dbReference type="PROSITE-ProRule" id="PRU00284"/>
    </source>
</evidence>
<dbReference type="PANTHER" id="PTHR32089">
    <property type="entry name" value="METHYL-ACCEPTING CHEMOTAXIS PROTEIN MCPB"/>
    <property type="match status" value="1"/>
</dbReference>
<dbReference type="Gene3D" id="1.10.287.950">
    <property type="entry name" value="Methyl-accepting chemotaxis protein"/>
    <property type="match status" value="1"/>
</dbReference>
<feature type="domain" description="Methyl-accepting transducer" evidence="8">
    <location>
        <begin position="277"/>
        <end position="466"/>
    </location>
</feature>
<gene>
    <name evidence="10" type="ORF">J2Z40_001544</name>
</gene>
<keyword evidence="3 7" id="KW-0472">Membrane</keyword>
<keyword evidence="7" id="KW-0812">Transmembrane</keyword>
<comment type="subcellular location">
    <subcellularLocation>
        <location evidence="1">Cell membrane</location>
    </subcellularLocation>
</comment>
<accession>A0ABS4RDK9</accession>
<name>A0ABS4RDK9_9BACI</name>
<sequence>MKGLFRLNSLKRKILFSFSSVLLLVLLLGVFNTISINDLNNNTNMIVKEQSLLIVEENISLNMSERTSLVRGYLLYGDHELREEFAATIDESIALENKLVGFNPSEEAQKLIEKKMIWGEAINRVFEQYDLGEKERAVEIMSTEVMPLEREITNGFKTMALERETFLSNNGEEMIAKGKTTLIVDIVITLIVIALGITVSHVTATIISKPIMSVAKRMKMLASGDLSQPLLDIKTNDEIGQLVDATNEMNKNTKGLLTKINQVSETVSRQSEELTQTANEVKTGAEQVSITMDELAHGSESQANSVSILASNMGEFSIKIEETNDNGEQVQVYSKDVLQMTTEGTQLMESSMNQMDKINQIVFEAAGKMDGLDQQSQEISKLVLVIKDIAAQTNLLALNAAIEAARAGEHGKGFAVVADEVRTLAEQVSISVSDITGIVSKIQSESGIVAESLKNGYEEVEKEHHK</sequence>
<feature type="domain" description="HAMP" evidence="9">
    <location>
        <begin position="205"/>
        <end position="258"/>
    </location>
</feature>
<evidence type="ECO:0000256" key="5">
    <source>
        <dbReference type="ARBA" id="ARBA00029447"/>
    </source>
</evidence>
<dbReference type="InterPro" id="IPR003660">
    <property type="entry name" value="HAMP_dom"/>
</dbReference>
<organism evidence="10 11">
    <name type="scientific">Cytobacillus eiseniae</name>
    <dbReference type="NCBI Taxonomy" id="762947"/>
    <lineage>
        <taxon>Bacteria</taxon>
        <taxon>Bacillati</taxon>
        <taxon>Bacillota</taxon>
        <taxon>Bacilli</taxon>
        <taxon>Bacillales</taxon>
        <taxon>Bacillaceae</taxon>
        <taxon>Cytobacillus</taxon>
    </lineage>
</organism>
<reference evidence="10 11" key="1">
    <citation type="submission" date="2021-03" db="EMBL/GenBank/DDBJ databases">
        <title>Genomic Encyclopedia of Type Strains, Phase IV (KMG-IV): sequencing the most valuable type-strain genomes for metagenomic binning, comparative biology and taxonomic classification.</title>
        <authorList>
            <person name="Goeker M."/>
        </authorList>
    </citation>
    <scope>NUCLEOTIDE SEQUENCE [LARGE SCALE GENOMIC DNA]</scope>
    <source>
        <strain evidence="10 11">DSM 26675</strain>
    </source>
</reference>
<dbReference type="Pfam" id="PF00672">
    <property type="entry name" value="HAMP"/>
    <property type="match status" value="1"/>
</dbReference>
<keyword evidence="4 6" id="KW-0807">Transducer</keyword>
<evidence type="ECO:0000259" key="8">
    <source>
        <dbReference type="PROSITE" id="PS50111"/>
    </source>
</evidence>
<evidence type="ECO:0000256" key="2">
    <source>
        <dbReference type="ARBA" id="ARBA00022475"/>
    </source>
</evidence>
<dbReference type="Pfam" id="PF00015">
    <property type="entry name" value="MCPsignal"/>
    <property type="match status" value="1"/>
</dbReference>
<evidence type="ECO:0000256" key="7">
    <source>
        <dbReference type="SAM" id="Phobius"/>
    </source>
</evidence>
<keyword evidence="11" id="KW-1185">Reference proteome</keyword>
<dbReference type="PROSITE" id="PS50885">
    <property type="entry name" value="HAMP"/>
    <property type="match status" value="1"/>
</dbReference>
<comment type="similarity">
    <text evidence="5">Belongs to the methyl-accepting chemotaxis (MCP) protein family.</text>
</comment>
<dbReference type="EMBL" id="JAGIKZ010000006">
    <property type="protein sequence ID" value="MBP2240984.1"/>
    <property type="molecule type" value="Genomic_DNA"/>
</dbReference>
<dbReference type="SMART" id="SM00283">
    <property type="entry name" value="MA"/>
    <property type="match status" value="1"/>
</dbReference>
<dbReference type="Pfam" id="PF12729">
    <property type="entry name" value="4HB_MCP_1"/>
    <property type="match status" value="1"/>
</dbReference>
<dbReference type="InterPro" id="IPR004089">
    <property type="entry name" value="MCPsignal_dom"/>
</dbReference>
<feature type="transmembrane region" description="Helical" evidence="7">
    <location>
        <begin position="182"/>
        <end position="207"/>
    </location>
</feature>
<dbReference type="PROSITE" id="PS50111">
    <property type="entry name" value="CHEMOTAXIS_TRANSDUC_2"/>
    <property type="match status" value="1"/>
</dbReference>
<evidence type="ECO:0000259" key="9">
    <source>
        <dbReference type="PROSITE" id="PS50885"/>
    </source>
</evidence>
<dbReference type="SMART" id="SM00304">
    <property type="entry name" value="HAMP"/>
    <property type="match status" value="1"/>
</dbReference>
<dbReference type="Proteomes" id="UP001519293">
    <property type="component" value="Unassembled WGS sequence"/>
</dbReference>
<dbReference type="InterPro" id="IPR024478">
    <property type="entry name" value="HlyB_4HB_MCP"/>
</dbReference>
<dbReference type="SUPFAM" id="SSF58104">
    <property type="entry name" value="Methyl-accepting chemotaxis protein (MCP) signaling domain"/>
    <property type="match status" value="1"/>
</dbReference>
<evidence type="ECO:0000313" key="11">
    <source>
        <dbReference type="Proteomes" id="UP001519293"/>
    </source>
</evidence>
<dbReference type="PANTHER" id="PTHR32089:SF112">
    <property type="entry name" value="LYSOZYME-LIKE PROTEIN-RELATED"/>
    <property type="match status" value="1"/>
</dbReference>
<evidence type="ECO:0000313" key="10">
    <source>
        <dbReference type="EMBL" id="MBP2240984.1"/>
    </source>
</evidence>
<evidence type="ECO:0000256" key="4">
    <source>
        <dbReference type="ARBA" id="ARBA00023224"/>
    </source>
</evidence>
<proteinExistence type="inferred from homology"/>
<evidence type="ECO:0000256" key="1">
    <source>
        <dbReference type="ARBA" id="ARBA00004236"/>
    </source>
</evidence>
<dbReference type="RefSeq" id="WP_245350012.1">
    <property type="nucleotide sequence ID" value="NZ_JAGIKZ010000006.1"/>
</dbReference>
<dbReference type="Gene3D" id="6.10.340.10">
    <property type="match status" value="1"/>
</dbReference>
<keyword evidence="2" id="KW-1003">Cell membrane</keyword>
<keyword evidence="7" id="KW-1133">Transmembrane helix</keyword>
<protein>
    <submittedName>
        <fullName evidence="10">Methyl-accepting chemotaxis protein</fullName>
    </submittedName>
</protein>
<comment type="caution">
    <text evidence="10">The sequence shown here is derived from an EMBL/GenBank/DDBJ whole genome shotgun (WGS) entry which is preliminary data.</text>
</comment>